<evidence type="ECO:0000313" key="2">
    <source>
        <dbReference type="EnsemblMetazoa" id="OVOC7135.1"/>
    </source>
</evidence>
<protein>
    <submittedName>
        <fullName evidence="2">Uncharacterized protein</fullName>
    </submittedName>
</protein>
<accession>A0A8R1TYU6</accession>
<proteinExistence type="predicted"/>
<dbReference type="Pfam" id="PF00106">
    <property type="entry name" value="adh_short"/>
    <property type="match status" value="1"/>
</dbReference>
<dbReference type="EMBL" id="CMVM020000188">
    <property type="status" value="NOT_ANNOTATED_CDS"/>
    <property type="molecule type" value="Genomic_DNA"/>
</dbReference>
<dbReference type="SUPFAM" id="SSF51735">
    <property type="entry name" value="NAD(P)-binding Rossmann-fold domains"/>
    <property type="match status" value="2"/>
</dbReference>
<keyword evidence="3" id="KW-1185">Reference proteome</keyword>
<dbReference type="GO" id="GO:0016491">
    <property type="term" value="F:oxidoreductase activity"/>
    <property type="evidence" value="ECO:0007669"/>
    <property type="project" value="UniProtKB-KW"/>
</dbReference>
<organism evidence="2 3">
    <name type="scientific">Onchocerca volvulus</name>
    <dbReference type="NCBI Taxonomy" id="6282"/>
    <lineage>
        <taxon>Eukaryota</taxon>
        <taxon>Metazoa</taxon>
        <taxon>Ecdysozoa</taxon>
        <taxon>Nematoda</taxon>
        <taxon>Chromadorea</taxon>
        <taxon>Rhabditida</taxon>
        <taxon>Spirurina</taxon>
        <taxon>Spiruromorpha</taxon>
        <taxon>Filarioidea</taxon>
        <taxon>Onchocercidae</taxon>
        <taxon>Onchocerca</taxon>
    </lineage>
</organism>
<evidence type="ECO:0000313" key="3">
    <source>
        <dbReference type="Proteomes" id="UP000024404"/>
    </source>
</evidence>
<dbReference type="InterPro" id="IPR036291">
    <property type="entry name" value="NAD(P)-bd_dom_sf"/>
</dbReference>
<sequence>MAERNENYYPFKRTVLITGSTDGIGRQTALELAVRNKENFVIVHGRSIEKCEATINYIMREGKLPDKSNLDFVVADFSDLNEQSFLNFIFAAMFWQVSNLATEVEKRFPRLNVLLCNAGVLLPKRTESRNGLELTFQINHLAHFFIINRLLTLLKENQPSRVIIISSSLHSWHKIDWEDVMAEREYEKTKLMNHLTSFALHRLLVRQGCQFRVTSNVIDMGNMEPRDRRSRSTSLSSSDTALVLTSGIGTLLTLIESPAFENVSGKYFDCHGKQTRSSSDATDERLQQKLWEMSEQLCKDYLNSNSPISTNCMTNDVNYLAHYILSRSLFTLLKNNVPSRLVLVSSICYEWNIDESRNLREYPLDWSDLQSSKNYEKYTQYSRTKLMIHLMTFKLARLFSGSGVICNVLEPGVIETKLLRAGGYSGAPVREGSRVCVFLCTSDSVTASGAYYDNNCKRITKLFKDSVDEKQQENLWQLTERLCEEKGIILPKI</sequence>
<name>A0A8R1TYU6_ONCVO</name>
<reference evidence="2" key="2">
    <citation type="submission" date="2022-06" db="UniProtKB">
        <authorList>
            <consortium name="EnsemblMetazoa"/>
        </authorList>
    </citation>
    <scope>IDENTIFICATION</scope>
</reference>
<dbReference type="InterPro" id="IPR002347">
    <property type="entry name" value="SDR_fam"/>
</dbReference>
<dbReference type="Proteomes" id="UP000024404">
    <property type="component" value="Unassembled WGS sequence"/>
</dbReference>
<dbReference type="PANTHER" id="PTHR43157:SF31">
    <property type="entry name" value="PHOSPHATIDYLINOSITOL-GLYCAN BIOSYNTHESIS CLASS F PROTEIN"/>
    <property type="match status" value="1"/>
</dbReference>
<evidence type="ECO:0000256" key="1">
    <source>
        <dbReference type="ARBA" id="ARBA00023002"/>
    </source>
</evidence>
<keyword evidence="1" id="KW-0560">Oxidoreductase</keyword>
<reference evidence="3" key="1">
    <citation type="submission" date="2013-10" db="EMBL/GenBank/DDBJ databases">
        <title>Genome sequencing of Onchocerca volvulus.</title>
        <authorList>
            <person name="Cotton J."/>
            <person name="Tsai J."/>
            <person name="Stanley E."/>
            <person name="Tracey A."/>
            <person name="Holroyd N."/>
            <person name="Lustigman S."/>
            <person name="Berriman M."/>
        </authorList>
    </citation>
    <scope>NUCLEOTIDE SEQUENCE</scope>
</reference>
<dbReference type="AlphaFoldDB" id="A0A8R1TYU6"/>
<dbReference type="PANTHER" id="PTHR43157">
    <property type="entry name" value="PHOSPHATIDYLINOSITOL-GLYCAN BIOSYNTHESIS CLASS F PROTEIN-RELATED"/>
    <property type="match status" value="1"/>
</dbReference>
<dbReference type="Gene3D" id="3.40.50.720">
    <property type="entry name" value="NAD(P)-binding Rossmann-like Domain"/>
    <property type="match status" value="2"/>
</dbReference>
<dbReference type="OMA" id="NCKRITK"/>
<dbReference type="EnsemblMetazoa" id="OVOC7135.1">
    <property type="protein sequence ID" value="OVOC7135.1"/>
    <property type="gene ID" value="WBGene00243944"/>
</dbReference>